<keyword evidence="4" id="KW-0547">Nucleotide-binding</keyword>
<evidence type="ECO:0000256" key="1">
    <source>
        <dbReference type="ARBA" id="ARBA00010397"/>
    </source>
</evidence>
<gene>
    <name evidence="9" type="primary">SPAC2F7.05c</name>
    <name evidence="8" type="ORF">CM83_28348</name>
    <name evidence="9" type="ORF">g.12578</name>
</gene>
<sequence length="109" mass="12409">MATPMLPINPERASDEFYRYKMPAIQVKVEGSGNGIKTVLPNIHDICVAINRPEEALMKHFQFDLGAQSTVFSKDDKFLMMGSHTAERMQESLYDFIKRFVLCGNCHNP</sequence>
<accession>A0A0A9ZCE2</accession>
<dbReference type="PANTHER" id="PTHR23001:SF7">
    <property type="entry name" value="EUKARYOTIC TRANSLATION INITIATION FACTOR 5"/>
    <property type="match status" value="1"/>
</dbReference>
<comment type="similarity">
    <text evidence="1">Belongs to the eIF-2-beta/eIF-5 family.</text>
</comment>
<dbReference type="GO" id="GO:0003743">
    <property type="term" value="F:translation initiation factor activity"/>
    <property type="evidence" value="ECO:0007669"/>
    <property type="project" value="UniProtKB-KW"/>
</dbReference>
<evidence type="ECO:0000256" key="6">
    <source>
        <dbReference type="ARBA" id="ARBA00023134"/>
    </source>
</evidence>
<dbReference type="GO" id="GO:0005829">
    <property type="term" value="C:cytosol"/>
    <property type="evidence" value="ECO:0007669"/>
    <property type="project" value="TreeGrafter"/>
</dbReference>
<dbReference type="GO" id="GO:0001732">
    <property type="term" value="P:formation of cytoplasmic translation initiation complex"/>
    <property type="evidence" value="ECO:0007669"/>
    <property type="project" value="TreeGrafter"/>
</dbReference>
<dbReference type="EMBL" id="GBHO01004124">
    <property type="protein sequence ID" value="JAG39480.1"/>
    <property type="molecule type" value="Transcribed_RNA"/>
</dbReference>
<dbReference type="PANTHER" id="PTHR23001">
    <property type="entry name" value="EUKARYOTIC TRANSLATION INITIATION FACTOR"/>
    <property type="match status" value="1"/>
</dbReference>
<keyword evidence="6" id="KW-0342">GTP-binding</keyword>
<dbReference type="SMART" id="SM00653">
    <property type="entry name" value="eIF2B_5"/>
    <property type="match status" value="1"/>
</dbReference>
<reference evidence="8" key="1">
    <citation type="journal article" date="2014" name="PLoS ONE">
        <title>Transcriptome-Based Identification of ABC Transporters in the Western Tarnished Plant Bug Lygus hesperus.</title>
        <authorList>
            <person name="Hull J.J."/>
            <person name="Chaney K."/>
            <person name="Geib S.M."/>
            <person name="Fabrick J.A."/>
            <person name="Brent C.S."/>
            <person name="Walsh D."/>
            <person name="Lavine L.C."/>
        </authorList>
    </citation>
    <scope>NUCLEOTIDE SEQUENCE</scope>
</reference>
<evidence type="ECO:0000256" key="3">
    <source>
        <dbReference type="ARBA" id="ARBA00022540"/>
    </source>
</evidence>
<protein>
    <recommendedName>
        <fullName evidence="2">Eukaryotic translation initiation factor 5</fullName>
    </recommendedName>
</protein>
<evidence type="ECO:0000259" key="7">
    <source>
        <dbReference type="SMART" id="SM00653"/>
    </source>
</evidence>
<dbReference type="InterPro" id="IPR002735">
    <property type="entry name" value="Transl_init_fac_IF2/IF5_dom"/>
</dbReference>
<dbReference type="Pfam" id="PF01873">
    <property type="entry name" value="eIF-5_eIF-2B"/>
    <property type="match status" value="1"/>
</dbReference>
<dbReference type="InterPro" id="IPR016189">
    <property type="entry name" value="Transl_init_fac_IF2/IF5_N"/>
</dbReference>
<evidence type="ECO:0000256" key="5">
    <source>
        <dbReference type="ARBA" id="ARBA00022917"/>
    </source>
</evidence>
<evidence type="ECO:0000313" key="9">
    <source>
        <dbReference type="EMBL" id="JAQ13336.1"/>
    </source>
</evidence>
<dbReference type="GO" id="GO:0005092">
    <property type="term" value="F:GDP-dissociation inhibitor activity"/>
    <property type="evidence" value="ECO:0007669"/>
    <property type="project" value="TreeGrafter"/>
</dbReference>
<dbReference type="Gene3D" id="3.30.30.170">
    <property type="match status" value="1"/>
</dbReference>
<dbReference type="GO" id="GO:0071074">
    <property type="term" value="F:eukaryotic initiation factor eIF2 binding"/>
    <property type="evidence" value="ECO:0007669"/>
    <property type="project" value="TreeGrafter"/>
</dbReference>
<dbReference type="EMBL" id="GDHC01005293">
    <property type="protein sequence ID" value="JAQ13336.1"/>
    <property type="molecule type" value="Transcribed_RNA"/>
</dbReference>
<dbReference type="FunFam" id="3.30.30.170:FF:000002">
    <property type="entry name" value="Eukaryotic translation initiation factor 5"/>
    <property type="match status" value="1"/>
</dbReference>
<evidence type="ECO:0000256" key="4">
    <source>
        <dbReference type="ARBA" id="ARBA00022741"/>
    </source>
</evidence>
<keyword evidence="5" id="KW-0648">Protein biosynthesis</keyword>
<dbReference type="GO" id="GO:0005525">
    <property type="term" value="F:GTP binding"/>
    <property type="evidence" value="ECO:0007669"/>
    <property type="project" value="UniProtKB-KW"/>
</dbReference>
<dbReference type="SUPFAM" id="SSF100966">
    <property type="entry name" value="Translation initiation factor 2 beta, aIF2beta, N-terminal domain"/>
    <property type="match status" value="1"/>
</dbReference>
<evidence type="ECO:0000256" key="2">
    <source>
        <dbReference type="ARBA" id="ARBA00018059"/>
    </source>
</evidence>
<keyword evidence="3 8" id="KW-0396">Initiation factor</keyword>
<reference evidence="8" key="2">
    <citation type="submission" date="2014-07" db="EMBL/GenBank/DDBJ databases">
        <authorList>
            <person name="Hull J."/>
        </authorList>
    </citation>
    <scope>NUCLEOTIDE SEQUENCE</scope>
</reference>
<proteinExistence type="inferred from homology"/>
<reference evidence="9" key="3">
    <citation type="journal article" date="2016" name="Gigascience">
        <title>De novo construction of an expanded transcriptome assembly for the western tarnished plant bug, Lygus hesperus.</title>
        <authorList>
            <person name="Tassone E.E."/>
            <person name="Geib S.M."/>
            <person name="Hall B."/>
            <person name="Fabrick J.A."/>
            <person name="Brent C.S."/>
            <person name="Hull J.J."/>
        </authorList>
    </citation>
    <scope>NUCLEOTIDE SEQUENCE</scope>
</reference>
<evidence type="ECO:0000313" key="8">
    <source>
        <dbReference type="EMBL" id="JAG39480.1"/>
    </source>
</evidence>
<dbReference type="InterPro" id="IPR045196">
    <property type="entry name" value="IF2/IF5"/>
</dbReference>
<name>A0A0A9ZCE2_LYGHE</name>
<feature type="domain" description="Translation initiation factor IF2/IF5" evidence="7">
    <location>
        <begin position="17"/>
        <end position="109"/>
    </location>
</feature>
<dbReference type="AlphaFoldDB" id="A0A0A9ZCE2"/>
<organism evidence="8">
    <name type="scientific">Lygus hesperus</name>
    <name type="common">Western plant bug</name>
    <dbReference type="NCBI Taxonomy" id="30085"/>
    <lineage>
        <taxon>Eukaryota</taxon>
        <taxon>Metazoa</taxon>
        <taxon>Ecdysozoa</taxon>
        <taxon>Arthropoda</taxon>
        <taxon>Hexapoda</taxon>
        <taxon>Insecta</taxon>
        <taxon>Pterygota</taxon>
        <taxon>Neoptera</taxon>
        <taxon>Paraneoptera</taxon>
        <taxon>Hemiptera</taxon>
        <taxon>Heteroptera</taxon>
        <taxon>Panheteroptera</taxon>
        <taxon>Cimicomorpha</taxon>
        <taxon>Miridae</taxon>
        <taxon>Mirini</taxon>
        <taxon>Lygus</taxon>
    </lineage>
</organism>